<dbReference type="InterPro" id="IPR027632">
    <property type="entry name" value="Lant_2_A2"/>
</dbReference>
<reference evidence="1 2" key="1">
    <citation type="submission" date="2018-06" db="EMBL/GenBank/DDBJ databases">
        <title>Freshwater and sediment microbial communities from various areas in North America, analyzing microbe dynamics in response to fracking.</title>
        <authorList>
            <person name="Lamendella R."/>
        </authorList>
    </citation>
    <scope>NUCLEOTIDE SEQUENCE [LARGE SCALE GENOMIC DNA]</scope>
    <source>
        <strain evidence="1 2">97B</strain>
    </source>
</reference>
<dbReference type="NCBIfam" id="TIGR03898">
    <property type="entry name" value="lanti_MRSA_kill"/>
    <property type="match status" value="1"/>
</dbReference>
<evidence type="ECO:0000313" key="1">
    <source>
        <dbReference type="EMBL" id="RBP02474.1"/>
    </source>
</evidence>
<organism evidence="1 2">
    <name type="scientific">Rossellomorea aquimaris</name>
    <dbReference type="NCBI Taxonomy" id="189382"/>
    <lineage>
        <taxon>Bacteria</taxon>
        <taxon>Bacillati</taxon>
        <taxon>Bacillota</taxon>
        <taxon>Bacilli</taxon>
        <taxon>Bacillales</taxon>
        <taxon>Bacillaceae</taxon>
        <taxon>Rossellomorea</taxon>
    </lineage>
</organism>
<dbReference type="Pfam" id="PF16934">
    <property type="entry name" value="Mersacidin"/>
    <property type="match status" value="1"/>
</dbReference>
<sequence length="78" mass="8224">MTKTEIINAWKNPEARANISFSHPAGLSYGELSTEEMMNIQGAGDVQPETTPTTTIASSGFCAVTTIGVGVTLSLQFC</sequence>
<dbReference type="RefSeq" id="WP_113970543.1">
    <property type="nucleotide sequence ID" value="NZ_QNRJ01000014.1"/>
</dbReference>
<evidence type="ECO:0000313" key="2">
    <source>
        <dbReference type="Proteomes" id="UP000252118"/>
    </source>
</evidence>
<comment type="caution">
    <text evidence="1">The sequence shown here is derived from an EMBL/GenBank/DDBJ whole genome shotgun (WGS) entry which is preliminary data.</text>
</comment>
<name>A0A366EJG9_9BACI</name>
<dbReference type="GO" id="GO:0050830">
    <property type="term" value="P:defense response to Gram-positive bacterium"/>
    <property type="evidence" value="ECO:0007669"/>
    <property type="project" value="InterPro"/>
</dbReference>
<dbReference type="OrthoDB" id="4248078at2"/>
<dbReference type="InterPro" id="IPR027635">
    <property type="entry name" value="Lantibiotic2_lead_pep_dom"/>
</dbReference>
<dbReference type="AlphaFoldDB" id="A0A366EJG9"/>
<protein>
    <submittedName>
        <fullName evidence="1">Type 2 lantibiotic (TIGR03893 family)/mersacidin/lichenicidin family type 2 lantibiotic</fullName>
    </submittedName>
</protein>
<accession>A0A366EJG9</accession>
<proteinExistence type="predicted"/>
<dbReference type="NCBIfam" id="TIGR03893">
    <property type="entry name" value="lant_SP_1948"/>
    <property type="match status" value="1"/>
</dbReference>
<dbReference type="EMBL" id="QNRJ01000014">
    <property type="protein sequence ID" value="RBP02474.1"/>
    <property type="molecule type" value="Genomic_DNA"/>
</dbReference>
<gene>
    <name evidence="1" type="ORF">DET59_11437</name>
</gene>
<dbReference type="NCBIfam" id="NF038161">
    <property type="entry name" value="lant_II_LchA2"/>
    <property type="match status" value="1"/>
</dbReference>
<dbReference type="Proteomes" id="UP000252118">
    <property type="component" value="Unassembled WGS sequence"/>
</dbReference>